<dbReference type="NCBIfam" id="TIGR02937">
    <property type="entry name" value="sigma70-ECF"/>
    <property type="match status" value="1"/>
</dbReference>
<dbReference type="Gene3D" id="1.10.1740.10">
    <property type="match status" value="1"/>
</dbReference>
<protein>
    <submittedName>
        <fullName evidence="3">RNA polymerase sigma-70 factor, ECF subfamily</fullName>
    </submittedName>
</protein>
<evidence type="ECO:0000313" key="4">
    <source>
        <dbReference type="Proteomes" id="UP000182771"/>
    </source>
</evidence>
<name>A0A1H2TY06_9FLAO</name>
<comment type="caution">
    <text evidence="3">The sequence shown here is derived from an EMBL/GenBank/DDBJ whole genome shotgun (WGS) entry which is preliminary data.</text>
</comment>
<accession>A0A1H2TY06</accession>
<dbReference type="InterPro" id="IPR036388">
    <property type="entry name" value="WH-like_DNA-bd_sf"/>
</dbReference>
<keyword evidence="4" id="KW-1185">Reference proteome</keyword>
<dbReference type="Pfam" id="PF20239">
    <property type="entry name" value="DUF6596"/>
    <property type="match status" value="1"/>
</dbReference>
<evidence type="ECO:0000313" key="3">
    <source>
        <dbReference type="EMBL" id="SDW48661.1"/>
    </source>
</evidence>
<dbReference type="Pfam" id="PF04542">
    <property type="entry name" value="Sigma70_r2"/>
    <property type="match status" value="1"/>
</dbReference>
<dbReference type="GO" id="GO:0006352">
    <property type="term" value="P:DNA-templated transcription initiation"/>
    <property type="evidence" value="ECO:0007669"/>
    <property type="project" value="InterPro"/>
</dbReference>
<dbReference type="InterPro" id="IPR013324">
    <property type="entry name" value="RNA_pol_sigma_r3/r4-like"/>
</dbReference>
<dbReference type="InterPro" id="IPR014284">
    <property type="entry name" value="RNA_pol_sigma-70_dom"/>
</dbReference>
<proteinExistence type="predicted"/>
<dbReference type="PANTHER" id="PTHR47756:SF2">
    <property type="entry name" value="BLL6612 PROTEIN"/>
    <property type="match status" value="1"/>
</dbReference>
<gene>
    <name evidence="3" type="ORF">SAMN05444420_102356</name>
</gene>
<dbReference type="Proteomes" id="UP000182771">
    <property type="component" value="Unassembled WGS sequence"/>
</dbReference>
<dbReference type="SUPFAM" id="SSF88946">
    <property type="entry name" value="Sigma2 domain of RNA polymerase sigma factors"/>
    <property type="match status" value="1"/>
</dbReference>
<evidence type="ECO:0000259" key="2">
    <source>
        <dbReference type="Pfam" id="PF20239"/>
    </source>
</evidence>
<evidence type="ECO:0000259" key="1">
    <source>
        <dbReference type="Pfam" id="PF04542"/>
    </source>
</evidence>
<dbReference type="OrthoDB" id="9780299at2"/>
<dbReference type="GeneID" id="85016447"/>
<dbReference type="Gene3D" id="1.10.10.10">
    <property type="entry name" value="Winged helix-like DNA-binding domain superfamily/Winged helix DNA-binding domain"/>
    <property type="match status" value="1"/>
</dbReference>
<organism evidence="3 4">
    <name type="scientific">Capnocytophaga granulosa</name>
    <dbReference type="NCBI Taxonomy" id="45242"/>
    <lineage>
        <taxon>Bacteria</taxon>
        <taxon>Pseudomonadati</taxon>
        <taxon>Bacteroidota</taxon>
        <taxon>Flavobacteriia</taxon>
        <taxon>Flavobacteriales</taxon>
        <taxon>Flavobacteriaceae</taxon>
        <taxon>Capnocytophaga</taxon>
    </lineage>
</organism>
<dbReference type="InterPro" id="IPR046531">
    <property type="entry name" value="DUF6596"/>
</dbReference>
<dbReference type="PANTHER" id="PTHR47756">
    <property type="entry name" value="BLL6612 PROTEIN-RELATED"/>
    <property type="match status" value="1"/>
</dbReference>
<dbReference type="InterPro" id="IPR013325">
    <property type="entry name" value="RNA_pol_sigma_r2"/>
</dbReference>
<dbReference type="GO" id="GO:0003700">
    <property type="term" value="F:DNA-binding transcription factor activity"/>
    <property type="evidence" value="ECO:0007669"/>
    <property type="project" value="InterPro"/>
</dbReference>
<dbReference type="EMBL" id="FNND01000002">
    <property type="protein sequence ID" value="SDW48661.1"/>
    <property type="molecule type" value="Genomic_DNA"/>
</dbReference>
<feature type="domain" description="RNA polymerase sigma-70 region 2" evidence="1">
    <location>
        <begin position="13"/>
        <end position="73"/>
    </location>
</feature>
<feature type="domain" description="DUF6596" evidence="2">
    <location>
        <begin position="181"/>
        <end position="282"/>
    </location>
</feature>
<dbReference type="AlphaFoldDB" id="A0A1H2TY06"/>
<reference evidence="3 4" key="1">
    <citation type="submission" date="2016-10" db="EMBL/GenBank/DDBJ databases">
        <authorList>
            <person name="Varghese N."/>
            <person name="Submissions S."/>
        </authorList>
    </citation>
    <scope>NUCLEOTIDE SEQUENCE [LARGE SCALE GENOMIC DNA]</scope>
    <source>
        <strain evidence="3 4">DSM 11449</strain>
    </source>
</reference>
<dbReference type="RefSeq" id="WP_016420077.1">
    <property type="nucleotide sequence ID" value="NZ_CAUVDM010000031.1"/>
</dbReference>
<dbReference type="InterPro" id="IPR007627">
    <property type="entry name" value="RNA_pol_sigma70_r2"/>
</dbReference>
<dbReference type="SUPFAM" id="SSF88659">
    <property type="entry name" value="Sigma3 and sigma4 domains of RNA polymerase sigma factors"/>
    <property type="match status" value="1"/>
</dbReference>
<sequence>MPHSQLLSDLFRKEYAKMVAVLCRHFGFSHLEIAEDIVSDTFLKAYELWETQPLPTNPTAWLYTVAKNKAKDYEKHVAIFQNKVKKTLTPTEISEELTFETSEINDSQLEMLFNICDPSISVVSQISLALQILCGFTVEEIANALLTPVETIKKRLFRAKSKLREHHFQIKTVSSADIQARLETVLRCLYLFFNEGYFSETNSQFIRKEFCKEALRLTLLLAEHPQTDTPQVNALLSLMCFQSSRLEARTSATGENTLYEQQDKSKWDKDLIDRGNYYLVKACEGSQVSKYHLEAGIAYWHTTPTDENKWEYILRLYNQLIIIEYSSVIALNRTFAYGKVYGKEKAIVEAEKLGLEDNHYYHELLGYLYTDIDNQKAIAHYQKAVTLSKSPNERATLQKQIEQLVK</sequence>